<evidence type="ECO:0000259" key="2">
    <source>
        <dbReference type="PROSITE" id="PS50106"/>
    </source>
</evidence>
<proteinExistence type="predicted"/>
<gene>
    <name evidence="3" type="ORF">BN9_086040</name>
</gene>
<feature type="region of interest" description="Disordered" evidence="1">
    <location>
        <begin position="518"/>
        <end position="541"/>
    </location>
</feature>
<comment type="caution">
    <text evidence="3">The sequence shown here is derived from an EMBL/GenBank/DDBJ whole genome shotgun (WGS) entry which is preliminary data.</text>
</comment>
<evidence type="ECO:0000313" key="3">
    <source>
        <dbReference type="EMBL" id="CCI47597.1"/>
    </source>
</evidence>
<evidence type="ECO:0000256" key="1">
    <source>
        <dbReference type="SAM" id="MobiDB-lite"/>
    </source>
</evidence>
<dbReference type="SMART" id="SM00228">
    <property type="entry name" value="PDZ"/>
    <property type="match status" value="3"/>
</dbReference>
<feature type="region of interest" description="Disordered" evidence="1">
    <location>
        <begin position="296"/>
        <end position="319"/>
    </location>
</feature>
<dbReference type="SUPFAM" id="SSF50156">
    <property type="entry name" value="PDZ domain-like"/>
    <property type="match status" value="3"/>
</dbReference>
<dbReference type="AlphaFoldDB" id="A0A024GL28"/>
<feature type="region of interest" description="Disordered" evidence="1">
    <location>
        <begin position="746"/>
        <end position="775"/>
    </location>
</feature>
<dbReference type="STRING" id="65357.A0A024GL28"/>
<feature type="compositionally biased region" description="Basic and acidic residues" evidence="1">
    <location>
        <begin position="518"/>
        <end position="529"/>
    </location>
</feature>
<feature type="compositionally biased region" description="Acidic residues" evidence="1">
    <location>
        <begin position="758"/>
        <end position="775"/>
    </location>
</feature>
<feature type="compositionally biased region" description="Polar residues" evidence="1">
    <location>
        <begin position="530"/>
        <end position="541"/>
    </location>
</feature>
<feature type="domain" description="PDZ" evidence="2">
    <location>
        <begin position="220"/>
        <end position="293"/>
    </location>
</feature>
<dbReference type="OrthoDB" id="6022711at2759"/>
<protein>
    <recommendedName>
        <fullName evidence="2">PDZ domain-containing protein</fullName>
    </recommendedName>
</protein>
<dbReference type="InParanoid" id="A0A024GL28"/>
<organism evidence="3 4">
    <name type="scientific">Albugo candida</name>
    <dbReference type="NCBI Taxonomy" id="65357"/>
    <lineage>
        <taxon>Eukaryota</taxon>
        <taxon>Sar</taxon>
        <taxon>Stramenopiles</taxon>
        <taxon>Oomycota</taxon>
        <taxon>Peronosporomycetes</taxon>
        <taxon>Albuginales</taxon>
        <taxon>Albuginaceae</taxon>
        <taxon>Albugo</taxon>
    </lineage>
</organism>
<dbReference type="InterPro" id="IPR001478">
    <property type="entry name" value="PDZ"/>
</dbReference>
<dbReference type="Proteomes" id="UP000053237">
    <property type="component" value="Unassembled WGS sequence"/>
</dbReference>
<feature type="domain" description="PDZ" evidence="2">
    <location>
        <begin position="117"/>
        <end position="192"/>
    </location>
</feature>
<reference evidence="3 4" key="1">
    <citation type="submission" date="2012-05" db="EMBL/GenBank/DDBJ databases">
        <title>Recombination and specialization in a pathogen metapopulation.</title>
        <authorList>
            <person name="Gardiner A."/>
            <person name="Kemen E."/>
            <person name="Schultz-Larsen T."/>
            <person name="MacLean D."/>
            <person name="Van Oosterhout C."/>
            <person name="Jones J.D.G."/>
        </authorList>
    </citation>
    <scope>NUCLEOTIDE SEQUENCE [LARGE SCALE GENOMIC DNA]</scope>
    <source>
        <strain evidence="3 4">Ac Nc2</strain>
    </source>
</reference>
<dbReference type="Gene3D" id="2.30.42.10">
    <property type="match status" value="2"/>
</dbReference>
<sequence>MEYEIEWDKGPLGLTLCPDFGEDMPPVVGRITQSKSAAYKSKAARGHLLVSINGIDTAGKGYDNIVKLLKNIPRPVYLRFRVPNGFHVAKSKRNAPTQTIGIPSKNQDQYTVLWMDGPLGIILRPDEKNNKLIPCVYKRKRQGRGLGMDKVNIGDQLVAINGQETRYLGLRQSVHMLKTIQKPVVLKFYRMYRQNNREYMTHHISSDTMYTTYKLVWYGGELGLKLKSSNTLELPVISRFTGKGSVEGIELARAGDELVNVNGHSVREKGYQDIVRMMKQSKKPVVLVFRHRKDAAVDDGGPAENPAEDEFHPAENSKYLSSTRSSALSRLMAHEMPRSSKELTGPLYSDLEPQNSDSTKMIQNNSVTDVEMNRVVQESKVLQDALETIQMEAKKYENILQSQNTKKIIATATYNKPIEIVGKQNRLIAELTDAVSGLKRESYSDLEIQCTPLEIERHSLMEGLQNLMNISVVVPKVVCCAECGVTEKESKLDPDEHGQLYCDDCWQHYRAMMDHRESTRNVVEEHSNTDESTSNESINCKSDVNEADTQVQDDTKEENDTIAESLSCYIEEPTHAPSRKAEDFDVLDELTQALLEEEDRARAEGNELLAEKLKIQRLRAREPRSLRSIQSLPNVILRNDPKKDRMCRTLSQKRIIRAEIPFQKNLQHKLDSISDQIDDVKDVNVQVIEESNFALAQQIKEAHSLVQRARLSILPTSESEHENDNDTLSKDQIQLFKKLTSQLDERMSTVDRLHPPDDSDSSDSDSESDSDGVWI</sequence>
<feature type="compositionally biased region" description="Basic and acidic residues" evidence="1">
    <location>
        <begin position="746"/>
        <end position="757"/>
    </location>
</feature>
<name>A0A024GL28_9STRA</name>
<dbReference type="CDD" id="cd00136">
    <property type="entry name" value="PDZ_canonical"/>
    <property type="match status" value="2"/>
</dbReference>
<dbReference type="EMBL" id="CAIX01000177">
    <property type="protein sequence ID" value="CCI47597.1"/>
    <property type="molecule type" value="Genomic_DNA"/>
</dbReference>
<dbReference type="PROSITE" id="PS50106">
    <property type="entry name" value="PDZ"/>
    <property type="match status" value="3"/>
</dbReference>
<keyword evidence="4" id="KW-1185">Reference proteome</keyword>
<feature type="domain" description="PDZ" evidence="2">
    <location>
        <begin position="8"/>
        <end position="84"/>
    </location>
</feature>
<evidence type="ECO:0000313" key="4">
    <source>
        <dbReference type="Proteomes" id="UP000053237"/>
    </source>
</evidence>
<accession>A0A024GL28</accession>
<dbReference type="InterPro" id="IPR036034">
    <property type="entry name" value="PDZ_sf"/>
</dbReference>